<feature type="domain" description="BZIP" evidence="4">
    <location>
        <begin position="87"/>
        <end position="102"/>
    </location>
</feature>
<feature type="compositionally biased region" description="Low complexity" evidence="3">
    <location>
        <begin position="10"/>
        <end position="30"/>
    </location>
</feature>
<evidence type="ECO:0000256" key="3">
    <source>
        <dbReference type="SAM" id="MobiDB-lite"/>
    </source>
</evidence>
<dbReference type="OrthoDB" id="5374328at2759"/>
<feature type="compositionally biased region" description="Pro residues" evidence="3">
    <location>
        <begin position="149"/>
        <end position="160"/>
    </location>
</feature>
<keyword evidence="6" id="KW-1185">Reference proteome</keyword>
<evidence type="ECO:0000313" key="5">
    <source>
        <dbReference type="EMBL" id="PRT52643.1"/>
    </source>
</evidence>
<sequence>MSEIAPATMPRPVATASPSPTASSPSVISPKPILVAKTPPDAGSATPTPGPATASAGVVKLQVKKKYVLPPRPKPGRKPSAETPLNKRKAQNREAQRAFRERRAVAIQDLEKKLNEESRRHASDYKNMTSMIRQLMQENELLKNRMAQQPPPASFPPPMSPAASAMSPGQSPYDAGFSPSQFTYMIVASPAATTTATAATQNVGRSPLDMLDKVLDEKLPDPSTPKRSPEQLISSSRRPSIVANVSKGSHTKPCGGPPPCDGLALTNTNWAAPAVPLHRRLSSLETDFTQRFKKTQPRRLPQSPSWGDVFSPDAPSPGFERPEEKERCGFCTDNTPCVCAEAAARERANMSDIETLGDNLPLVTDLSIQTPSFDERPQMQPAPSQIGVKECSGNPGTCTQCQQDPMSTLFCATLAAKGAAAPANGTFIPAQAAYQTLSRHERFNSADFSQLVSSLQTRGTQVEVNSVAKVLRMLDGRLYSG</sequence>
<dbReference type="InterPro" id="IPR004827">
    <property type="entry name" value="bZIP"/>
</dbReference>
<feature type="compositionally biased region" description="Low complexity" evidence="3">
    <location>
        <begin position="38"/>
        <end position="61"/>
    </location>
</feature>
<accession>A0A2T0FCA8</accession>
<evidence type="ECO:0000256" key="1">
    <source>
        <dbReference type="ARBA" id="ARBA00004123"/>
    </source>
</evidence>
<evidence type="ECO:0000313" key="6">
    <source>
        <dbReference type="Proteomes" id="UP000238350"/>
    </source>
</evidence>
<dbReference type="AlphaFoldDB" id="A0A2T0FCA8"/>
<name>A0A2T0FCA8_9ASCO</name>
<keyword evidence="2" id="KW-0539">Nucleus</keyword>
<dbReference type="Proteomes" id="UP000238350">
    <property type="component" value="Unassembled WGS sequence"/>
</dbReference>
<evidence type="ECO:0000259" key="4">
    <source>
        <dbReference type="PROSITE" id="PS00036"/>
    </source>
</evidence>
<feature type="compositionally biased region" description="Basic and acidic residues" evidence="3">
    <location>
        <begin position="91"/>
        <end position="100"/>
    </location>
</feature>
<feature type="region of interest" description="Disordered" evidence="3">
    <location>
        <begin position="1"/>
        <end position="100"/>
    </location>
</feature>
<dbReference type="GO" id="GO:0001228">
    <property type="term" value="F:DNA-binding transcription activator activity, RNA polymerase II-specific"/>
    <property type="evidence" value="ECO:0007669"/>
    <property type="project" value="TreeGrafter"/>
</dbReference>
<protein>
    <recommendedName>
        <fullName evidence="4">BZIP domain-containing protein</fullName>
    </recommendedName>
</protein>
<dbReference type="RefSeq" id="XP_024662589.1">
    <property type="nucleotide sequence ID" value="XM_024806821.1"/>
</dbReference>
<dbReference type="EMBL" id="NDIQ01000001">
    <property type="protein sequence ID" value="PRT52643.1"/>
    <property type="molecule type" value="Genomic_DNA"/>
</dbReference>
<organism evidence="5 6">
    <name type="scientific">Wickerhamiella sorbophila</name>
    <dbReference type="NCBI Taxonomy" id="45607"/>
    <lineage>
        <taxon>Eukaryota</taxon>
        <taxon>Fungi</taxon>
        <taxon>Dikarya</taxon>
        <taxon>Ascomycota</taxon>
        <taxon>Saccharomycotina</taxon>
        <taxon>Dipodascomycetes</taxon>
        <taxon>Dipodascales</taxon>
        <taxon>Trichomonascaceae</taxon>
        <taxon>Wickerhamiella</taxon>
    </lineage>
</organism>
<dbReference type="InterPro" id="IPR050936">
    <property type="entry name" value="AP-1-like"/>
</dbReference>
<dbReference type="PANTHER" id="PTHR40621">
    <property type="entry name" value="TRANSCRIPTION FACTOR KAPC-RELATED"/>
    <property type="match status" value="1"/>
</dbReference>
<dbReference type="PROSITE" id="PS00036">
    <property type="entry name" value="BZIP_BASIC"/>
    <property type="match status" value="1"/>
</dbReference>
<gene>
    <name evidence="5" type="ORF">B9G98_00263</name>
</gene>
<dbReference type="CDD" id="cd14688">
    <property type="entry name" value="bZIP_YAP"/>
    <property type="match status" value="1"/>
</dbReference>
<dbReference type="PANTHER" id="PTHR40621:SF7">
    <property type="entry name" value="BZIP DOMAIN-CONTAINING PROTEIN"/>
    <property type="match status" value="1"/>
</dbReference>
<reference evidence="5 6" key="1">
    <citation type="submission" date="2017-04" db="EMBL/GenBank/DDBJ databases">
        <title>Genome sequencing of [Candida] sorbophila.</title>
        <authorList>
            <person name="Ahn J.O."/>
        </authorList>
    </citation>
    <scope>NUCLEOTIDE SEQUENCE [LARGE SCALE GENOMIC DNA]</scope>
    <source>
        <strain evidence="5 6">DS02</strain>
    </source>
</reference>
<dbReference type="GO" id="GO:0090575">
    <property type="term" value="C:RNA polymerase II transcription regulator complex"/>
    <property type="evidence" value="ECO:0007669"/>
    <property type="project" value="TreeGrafter"/>
</dbReference>
<feature type="region of interest" description="Disordered" evidence="3">
    <location>
        <begin position="216"/>
        <end position="239"/>
    </location>
</feature>
<dbReference type="InterPro" id="IPR046347">
    <property type="entry name" value="bZIP_sf"/>
</dbReference>
<dbReference type="SUPFAM" id="SSF57959">
    <property type="entry name" value="Leucine zipper domain"/>
    <property type="match status" value="1"/>
</dbReference>
<feature type="region of interest" description="Disordered" evidence="3">
    <location>
        <begin position="147"/>
        <end position="171"/>
    </location>
</feature>
<dbReference type="STRING" id="45607.A0A2T0FCA8"/>
<feature type="region of interest" description="Disordered" evidence="3">
    <location>
        <begin position="292"/>
        <end position="321"/>
    </location>
</feature>
<comment type="subcellular location">
    <subcellularLocation>
        <location evidence="1">Nucleus</location>
    </subcellularLocation>
</comment>
<dbReference type="GeneID" id="36514012"/>
<dbReference type="GO" id="GO:0000976">
    <property type="term" value="F:transcription cis-regulatory region binding"/>
    <property type="evidence" value="ECO:0007669"/>
    <property type="project" value="InterPro"/>
</dbReference>
<comment type="caution">
    <text evidence="5">The sequence shown here is derived from an EMBL/GenBank/DDBJ whole genome shotgun (WGS) entry which is preliminary data.</text>
</comment>
<dbReference type="Gene3D" id="1.20.5.170">
    <property type="match status" value="1"/>
</dbReference>
<feature type="compositionally biased region" description="Low complexity" evidence="3">
    <location>
        <begin position="161"/>
        <end position="171"/>
    </location>
</feature>
<evidence type="ECO:0000256" key="2">
    <source>
        <dbReference type="ARBA" id="ARBA00023242"/>
    </source>
</evidence>
<proteinExistence type="predicted"/>